<evidence type="ECO:0000256" key="1">
    <source>
        <dbReference type="ARBA" id="ARBA00011073"/>
    </source>
</evidence>
<dbReference type="Gene3D" id="3.30.70.80">
    <property type="entry name" value="Peptidase S8 propeptide/proteinase inhibitor I9"/>
    <property type="match status" value="1"/>
</dbReference>
<dbReference type="PROSITE" id="PS00137">
    <property type="entry name" value="SUBTILASE_HIS"/>
    <property type="match status" value="1"/>
</dbReference>
<comment type="caution">
    <text evidence="9">The sequence shown here is derived from an EMBL/GenBank/DDBJ whole genome shotgun (WGS) entry which is preliminary data.</text>
</comment>
<dbReference type="InterPro" id="IPR050131">
    <property type="entry name" value="Peptidase_S8_subtilisin-like"/>
</dbReference>
<evidence type="ECO:0000313" key="10">
    <source>
        <dbReference type="Proteomes" id="UP000638560"/>
    </source>
</evidence>
<evidence type="ECO:0000256" key="6">
    <source>
        <dbReference type="RuleBase" id="RU003355"/>
    </source>
</evidence>
<gene>
    <name evidence="9" type="ORF">I0C86_17120</name>
</gene>
<feature type="active site" description="Charge relay system" evidence="5">
    <location>
        <position position="219"/>
    </location>
</feature>
<evidence type="ECO:0000256" key="4">
    <source>
        <dbReference type="ARBA" id="ARBA00022825"/>
    </source>
</evidence>
<keyword evidence="3 5" id="KW-0378">Hydrolase</keyword>
<dbReference type="EMBL" id="JADPUN010000165">
    <property type="protein sequence ID" value="MBF9130666.1"/>
    <property type="molecule type" value="Genomic_DNA"/>
</dbReference>
<dbReference type="InterPro" id="IPR034193">
    <property type="entry name" value="PCSK9_ProteinaseK-like"/>
</dbReference>
<proteinExistence type="inferred from homology"/>
<dbReference type="InterPro" id="IPR010259">
    <property type="entry name" value="S8pro/Inhibitor_I9"/>
</dbReference>
<accession>A0ABS0GX67</accession>
<dbReference type="InterPro" id="IPR015500">
    <property type="entry name" value="Peptidase_S8_subtilisin-rel"/>
</dbReference>
<reference evidence="9 10" key="1">
    <citation type="submission" date="2020-11" db="EMBL/GenBank/DDBJ databases">
        <title>A novel isolate from a Black sea contaminated sediment with potential to produce alkanes: Plantactinospora alkalitolerans sp. nov.</title>
        <authorList>
            <person name="Carro L."/>
            <person name="Veyisoglu A."/>
            <person name="Guven K."/>
            <person name="Schumann P."/>
            <person name="Klenk H.-P."/>
            <person name="Sahin N."/>
        </authorList>
    </citation>
    <scope>NUCLEOTIDE SEQUENCE [LARGE SCALE GENOMIC DNA]</scope>
    <source>
        <strain evidence="9 10">S1510</strain>
    </source>
</reference>
<dbReference type="PROSITE" id="PS00138">
    <property type="entry name" value="SUBTILASE_SER"/>
    <property type="match status" value="1"/>
</dbReference>
<evidence type="ECO:0000256" key="2">
    <source>
        <dbReference type="ARBA" id="ARBA00022670"/>
    </source>
</evidence>
<evidence type="ECO:0000259" key="8">
    <source>
        <dbReference type="Pfam" id="PF05922"/>
    </source>
</evidence>
<protein>
    <submittedName>
        <fullName evidence="9">S8 family peptidase</fullName>
    </submittedName>
</protein>
<dbReference type="PRINTS" id="PR00723">
    <property type="entry name" value="SUBTILISIN"/>
</dbReference>
<keyword evidence="2 5" id="KW-0645">Protease</keyword>
<dbReference type="RefSeq" id="WP_196202231.1">
    <property type="nucleotide sequence ID" value="NZ_JADPUN010000165.1"/>
</dbReference>
<dbReference type="InterPro" id="IPR022398">
    <property type="entry name" value="Peptidase_S8_His-AS"/>
</dbReference>
<name>A0ABS0GX67_9ACTN</name>
<feature type="domain" description="Inhibitor I9" evidence="8">
    <location>
        <begin position="76"/>
        <end position="145"/>
    </location>
</feature>
<evidence type="ECO:0000313" key="9">
    <source>
        <dbReference type="EMBL" id="MBF9130666.1"/>
    </source>
</evidence>
<dbReference type="InterPro" id="IPR036852">
    <property type="entry name" value="Peptidase_S8/S53_dom_sf"/>
</dbReference>
<dbReference type="InterPro" id="IPR000209">
    <property type="entry name" value="Peptidase_S8/S53_dom"/>
</dbReference>
<dbReference type="CDD" id="cd04077">
    <property type="entry name" value="Peptidases_S8_PCSK9_ProteinaseK_like"/>
    <property type="match status" value="1"/>
</dbReference>
<dbReference type="InterPro" id="IPR023827">
    <property type="entry name" value="Peptidase_S8_Asp-AS"/>
</dbReference>
<dbReference type="Pfam" id="PF00082">
    <property type="entry name" value="Peptidase_S8"/>
    <property type="match status" value="1"/>
</dbReference>
<keyword evidence="4 5" id="KW-0720">Serine protease</keyword>
<dbReference type="InterPro" id="IPR037045">
    <property type="entry name" value="S8pro/Inhibitor_I9_sf"/>
</dbReference>
<dbReference type="InterPro" id="IPR023828">
    <property type="entry name" value="Peptidase_S8_Ser-AS"/>
</dbReference>
<dbReference type="PROSITE" id="PS00136">
    <property type="entry name" value="SUBTILASE_ASP"/>
    <property type="match status" value="1"/>
</dbReference>
<feature type="active site" description="Charge relay system" evidence="5">
    <location>
        <position position="376"/>
    </location>
</feature>
<comment type="similarity">
    <text evidence="1 5 6">Belongs to the peptidase S8 family.</text>
</comment>
<feature type="domain" description="Peptidase S8/S53" evidence="7">
    <location>
        <begin position="180"/>
        <end position="410"/>
    </location>
</feature>
<dbReference type="Pfam" id="PF05922">
    <property type="entry name" value="Inhibitor_I9"/>
    <property type="match status" value="1"/>
</dbReference>
<evidence type="ECO:0000256" key="5">
    <source>
        <dbReference type="PROSITE-ProRule" id="PRU01240"/>
    </source>
</evidence>
<dbReference type="PANTHER" id="PTHR43806:SF11">
    <property type="entry name" value="CEREVISIN-RELATED"/>
    <property type="match status" value="1"/>
</dbReference>
<dbReference type="Proteomes" id="UP000638560">
    <property type="component" value="Unassembled WGS sequence"/>
</dbReference>
<dbReference type="SUPFAM" id="SSF54897">
    <property type="entry name" value="Protease propeptides/inhibitors"/>
    <property type="match status" value="1"/>
</dbReference>
<keyword evidence="10" id="KW-1185">Reference proteome</keyword>
<feature type="active site" description="Charge relay system" evidence="5">
    <location>
        <position position="187"/>
    </location>
</feature>
<organism evidence="9 10">
    <name type="scientific">Plantactinospora alkalitolerans</name>
    <dbReference type="NCBI Taxonomy" id="2789879"/>
    <lineage>
        <taxon>Bacteria</taxon>
        <taxon>Bacillati</taxon>
        <taxon>Actinomycetota</taxon>
        <taxon>Actinomycetes</taxon>
        <taxon>Micromonosporales</taxon>
        <taxon>Micromonosporaceae</taxon>
        <taxon>Plantactinospora</taxon>
    </lineage>
</organism>
<evidence type="ECO:0000259" key="7">
    <source>
        <dbReference type="Pfam" id="PF00082"/>
    </source>
</evidence>
<dbReference type="PANTHER" id="PTHR43806">
    <property type="entry name" value="PEPTIDASE S8"/>
    <property type="match status" value="1"/>
</dbReference>
<dbReference type="PROSITE" id="PS51892">
    <property type="entry name" value="SUBTILASE"/>
    <property type="match status" value="1"/>
</dbReference>
<sequence length="429" mass="42849">MDNRGRSGRFGVAVALVVGLVVGPGLGVAGPASVASAAPAGPAAPGSGAGGGGTVGSGTADGIRNAAAPTAIPNSYLVVLKDAGAARAAVGQTARDFTRRYGGVVGHQYTSALRGFSVTGSAALARKIAADPAVAYVEQNQVVTLDDTQPNPPSWGLDRIDQQDLPLSSSYTYPSDGGEGVHAYVVDTGIRMTHQDFGGRAVQGIDLVDGGAADDCNGHGTHVAGTVGGTAYGVAKESTLVAVRVFDCIGAGDLATVVAAVDWVTANAVAPAVANLSLGYTPATSDPGGTLDSAIANSIDEGITYAVSAGNNSSDACAKTPARLPEAITVGASESDDGTWPSTNQGPCVDLFAPGLNVVSAGHASDTQQYIRSGTSMASPHVAGAAALLLAAHPGWTPAQVRDELVSTATPDRLDWIYTNTVNLLLYVG</sequence>
<evidence type="ECO:0000256" key="3">
    <source>
        <dbReference type="ARBA" id="ARBA00022801"/>
    </source>
</evidence>
<dbReference type="Gene3D" id="3.40.50.200">
    <property type="entry name" value="Peptidase S8/S53 domain"/>
    <property type="match status" value="1"/>
</dbReference>
<dbReference type="SUPFAM" id="SSF52743">
    <property type="entry name" value="Subtilisin-like"/>
    <property type="match status" value="1"/>
</dbReference>